<dbReference type="EC" id="1.3.1.74" evidence="5"/>
<keyword evidence="6" id="KW-1185">Reference proteome</keyword>
<dbReference type="PANTHER" id="PTHR43343:SF3">
    <property type="entry name" value="PROTEASE DO-LIKE 8, CHLOROPLASTIC"/>
    <property type="match status" value="1"/>
</dbReference>
<gene>
    <name evidence="5" type="ORF">CfE428DRAFT_1723</name>
</gene>
<keyword evidence="5" id="KW-0560">Oxidoreductase</keyword>
<proteinExistence type="predicted"/>
<dbReference type="SMART" id="SM00228">
    <property type="entry name" value="PDZ"/>
    <property type="match status" value="1"/>
</dbReference>
<dbReference type="STRING" id="497964.CfE428DRAFT_1723"/>
<evidence type="ECO:0000256" key="3">
    <source>
        <dbReference type="SAM" id="MobiDB-lite"/>
    </source>
</evidence>
<dbReference type="SUPFAM" id="SSF50494">
    <property type="entry name" value="Trypsin-like serine proteases"/>
    <property type="match status" value="1"/>
</dbReference>
<dbReference type="InterPro" id="IPR036034">
    <property type="entry name" value="PDZ_sf"/>
</dbReference>
<dbReference type="AlphaFoldDB" id="B4CYI5"/>
<dbReference type="InterPro" id="IPR041489">
    <property type="entry name" value="PDZ_6"/>
</dbReference>
<dbReference type="eggNOG" id="COG0265">
    <property type="taxonomic scope" value="Bacteria"/>
</dbReference>
<evidence type="ECO:0000313" key="6">
    <source>
        <dbReference type="Proteomes" id="UP000005824"/>
    </source>
</evidence>
<dbReference type="PANTHER" id="PTHR43343">
    <property type="entry name" value="PEPTIDASE S12"/>
    <property type="match status" value="1"/>
</dbReference>
<evidence type="ECO:0000256" key="2">
    <source>
        <dbReference type="ARBA" id="ARBA00022801"/>
    </source>
</evidence>
<dbReference type="GO" id="GO:0004252">
    <property type="term" value="F:serine-type endopeptidase activity"/>
    <property type="evidence" value="ECO:0007669"/>
    <property type="project" value="InterPro"/>
</dbReference>
<dbReference type="GO" id="GO:0006508">
    <property type="term" value="P:proteolysis"/>
    <property type="evidence" value="ECO:0007669"/>
    <property type="project" value="UniProtKB-KW"/>
</dbReference>
<dbReference type="Proteomes" id="UP000005824">
    <property type="component" value="Unassembled WGS sequence"/>
</dbReference>
<name>B4CYI5_9BACT</name>
<sequence>MKIQPEFQRSNRPELQPVGDESTTTSFTSVAPREPIEDDTLLDSYSRTISAVVNRVAPSVVNIRVEGENQRGGSGSGFIIARDGFILTNSHVVHHGRKFEVTLHDARVFPAQLIGEDPDTDLAVLRIDAPNLQHVRLADSSTIRVGQVAVAIGSPFGFQQTVTSGIVSALGRSMRAESGRLMDDIIQTDAALNPGNSGGPLVNSAGEVIGVNTAVILPAQGICFAIASNTAQFVVAWLIKEGRIRRSAIGVAGQNVPLHPRVTRFHRLPQDRGVLIAELDPHSPAARAGLQRGDIIVGFKGQTIKSIDDLHKRLVAAEIGVPSPIMVLRQTEKIFAMVVPEELPRPQS</sequence>
<dbReference type="RefSeq" id="WP_006979049.1">
    <property type="nucleotide sequence ID" value="NZ_ABVL01000004.1"/>
</dbReference>
<dbReference type="Pfam" id="PF17820">
    <property type="entry name" value="PDZ_6"/>
    <property type="match status" value="1"/>
</dbReference>
<organism evidence="5 6">
    <name type="scientific">Chthoniobacter flavus Ellin428</name>
    <dbReference type="NCBI Taxonomy" id="497964"/>
    <lineage>
        <taxon>Bacteria</taxon>
        <taxon>Pseudomonadati</taxon>
        <taxon>Verrucomicrobiota</taxon>
        <taxon>Spartobacteria</taxon>
        <taxon>Chthoniobacterales</taxon>
        <taxon>Chthoniobacteraceae</taxon>
        <taxon>Chthoniobacter</taxon>
    </lineage>
</organism>
<feature type="region of interest" description="Disordered" evidence="3">
    <location>
        <begin position="1"/>
        <end position="33"/>
    </location>
</feature>
<dbReference type="Pfam" id="PF13365">
    <property type="entry name" value="Trypsin_2"/>
    <property type="match status" value="1"/>
</dbReference>
<keyword evidence="1" id="KW-0645">Protease</keyword>
<protein>
    <submittedName>
        <fullName evidence="5">2-alkenal reductase</fullName>
        <ecNumber evidence="5">1.3.1.74</ecNumber>
    </submittedName>
</protein>
<dbReference type="SUPFAM" id="SSF50156">
    <property type="entry name" value="PDZ domain-like"/>
    <property type="match status" value="1"/>
</dbReference>
<dbReference type="PRINTS" id="PR00834">
    <property type="entry name" value="PROTEASES2C"/>
</dbReference>
<evidence type="ECO:0000259" key="4">
    <source>
        <dbReference type="PROSITE" id="PS50106"/>
    </source>
</evidence>
<dbReference type="Gene3D" id="2.40.10.120">
    <property type="match status" value="1"/>
</dbReference>
<dbReference type="InterPro" id="IPR051201">
    <property type="entry name" value="Chloro_Bact_Ser_Proteases"/>
</dbReference>
<comment type="caution">
    <text evidence="5">The sequence shown here is derived from an EMBL/GenBank/DDBJ whole genome shotgun (WGS) entry which is preliminary data.</text>
</comment>
<accession>B4CYI5</accession>
<dbReference type="GO" id="GO:0032440">
    <property type="term" value="F:2-alkenal reductase [NAD(P)H] activity"/>
    <property type="evidence" value="ECO:0007669"/>
    <property type="project" value="UniProtKB-EC"/>
</dbReference>
<keyword evidence="2" id="KW-0378">Hydrolase</keyword>
<dbReference type="EMBL" id="ABVL01000004">
    <property type="protein sequence ID" value="EDY20526.1"/>
    <property type="molecule type" value="Genomic_DNA"/>
</dbReference>
<evidence type="ECO:0000256" key="1">
    <source>
        <dbReference type="ARBA" id="ARBA00022670"/>
    </source>
</evidence>
<dbReference type="InterPro" id="IPR001940">
    <property type="entry name" value="Peptidase_S1C"/>
</dbReference>
<dbReference type="InterPro" id="IPR009003">
    <property type="entry name" value="Peptidase_S1_PA"/>
</dbReference>
<dbReference type="Gene3D" id="2.30.42.10">
    <property type="match status" value="1"/>
</dbReference>
<feature type="domain" description="PDZ" evidence="4">
    <location>
        <begin position="273"/>
        <end position="307"/>
    </location>
</feature>
<dbReference type="InterPro" id="IPR001478">
    <property type="entry name" value="PDZ"/>
</dbReference>
<reference evidence="5 6" key="1">
    <citation type="journal article" date="2011" name="J. Bacteriol.">
        <title>Genome sequence of Chthoniobacter flavus Ellin428, an aerobic heterotrophic soil bacterium.</title>
        <authorList>
            <person name="Kant R."/>
            <person name="van Passel M.W."/>
            <person name="Palva A."/>
            <person name="Lucas S."/>
            <person name="Lapidus A."/>
            <person name="Glavina Del Rio T."/>
            <person name="Dalin E."/>
            <person name="Tice H."/>
            <person name="Bruce D."/>
            <person name="Goodwin L."/>
            <person name="Pitluck S."/>
            <person name="Larimer F.W."/>
            <person name="Land M.L."/>
            <person name="Hauser L."/>
            <person name="Sangwan P."/>
            <person name="de Vos W.M."/>
            <person name="Janssen P.H."/>
            <person name="Smidt H."/>
        </authorList>
    </citation>
    <scope>NUCLEOTIDE SEQUENCE [LARGE SCALE GENOMIC DNA]</scope>
    <source>
        <strain evidence="5 6">Ellin428</strain>
    </source>
</reference>
<dbReference type="InParanoid" id="B4CYI5"/>
<dbReference type="PROSITE" id="PS50106">
    <property type="entry name" value="PDZ"/>
    <property type="match status" value="1"/>
</dbReference>
<evidence type="ECO:0000313" key="5">
    <source>
        <dbReference type="EMBL" id="EDY20526.1"/>
    </source>
</evidence>